<evidence type="ECO:0000256" key="2">
    <source>
        <dbReference type="ARBA" id="ARBA00008036"/>
    </source>
</evidence>
<evidence type="ECO:0000313" key="8">
    <source>
        <dbReference type="Proteomes" id="UP000002258"/>
    </source>
</evidence>
<evidence type="ECO:0000313" key="7">
    <source>
        <dbReference type="EMBL" id="ABN68339.1"/>
    </source>
</evidence>
<dbReference type="RefSeq" id="XP_001386368.1">
    <property type="nucleotide sequence ID" value="XM_001386331.1"/>
</dbReference>
<dbReference type="InParanoid" id="A3LZH8"/>
<evidence type="ECO:0000256" key="4">
    <source>
        <dbReference type="ARBA" id="ARBA00023128"/>
    </source>
</evidence>
<keyword evidence="8" id="KW-1185">Reference proteome</keyword>
<evidence type="ECO:0000256" key="1">
    <source>
        <dbReference type="ARBA" id="ARBA00004173"/>
    </source>
</evidence>
<dbReference type="Proteomes" id="UP000002258">
    <property type="component" value="Chromosome 7"/>
</dbReference>
<dbReference type="InterPro" id="IPR031455">
    <property type="entry name" value="Gep5"/>
</dbReference>
<dbReference type="GeneID" id="4840598"/>
<comment type="subcellular location">
    <subcellularLocation>
        <location evidence="1 6">Mitochondrion</location>
    </subcellularLocation>
</comment>
<comment type="function">
    <text evidence="5 6">Essential for respiratory growth and required for maintenance of mtDNA. Required for cell survival in the absence of prohibitins.</text>
</comment>
<comment type="similarity">
    <text evidence="2 6">Belongs to the GEP5 family.</text>
</comment>
<organism evidence="7 8">
    <name type="scientific">Scheffersomyces stipitis (strain ATCC 58785 / CBS 6054 / NBRC 10063 / NRRL Y-11545)</name>
    <name type="common">Yeast</name>
    <name type="synonym">Pichia stipitis</name>
    <dbReference type="NCBI Taxonomy" id="322104"/>
    <lineage>
        <taxon>Eukaryota</taxon>
        <taxon>Fungi</taxon>
        <taxon>Dikarya</taxon>
        <taxon>Ascomycota</taxon>
        <taxon>Saccharomycotina</taxon>
        <taxon>Pichiomycetes</taxon>
        <taxon>Debaryomycetaceae</taxon>
        <taxon>Scheffersomyces</taxon>
    </lineage>
</organism>
<dbReference type="HOGENOM" id="CLU_794582_0_0_1"/>
<evidence type="ECO:0000256" key="6">
    <source>
        <dbReference type="RuleBase" id="RU363007"/>
    </source>
</evidence>
<dbReference type="EMBL" id="CP000501">
    <property type="protein sequence ID" value="ABN68339.1"/>
    <property type="molecule type" value="Genomic_DNA"/>
</dbReference>
<protein>
    <recommendedName>
        <fullName evidence="3 6">Genetic interactor of prohibitin 5, mitochondrial</fullName>
    </recommendedName>
</protein>
<evidence type="ECO:0000256" key="3">
    <source>
        <dbReference type="ARBA" id="ARBA00018341"/>
    </source>
</evidence>
<gene>
    <name evidence="7" type="ORF">PICST_63481</name>
</gene>
<keyword evidence="4 6" id="KW-0496">Mitochondrion</keyword>
<proteinExistence type="inferred from homology"/>
<sequence length="361" mass="43298">MTYRQPYLPAHYRQLCRRVYKLPLSRAMISRLMDLSKHKFTTINPYSPRFSSTKFHNYMTLLDDILVEEKYSRVHDLLDLIYKLPASSQSWKDKFLTIDYKELENHWPQVHAIDEITSDPKYLEAYREKQRAEKNEEVSVVKHFGLKSKRDNQSPALTMIRKYSDVDQDDSIPQVLKNVQELHKFLFKNQAVFDVKIPPLEVFYPTNKVALPIHPRERNKLLKKKVASIRNVFKSLRPIAEDDLRQLYEFAIHRPSVSHKPEYNINDKFYKYMIKKHNHEKDNLAPVIRHYLRQKKLIPNDHNIRKLFREYVMKQFYQTSNSKNENIEEYRMSWMQNYFENETSILESAIPSTQLPKPSTT</sequence>
<accession>A3LZH8</accession>
<name>A3LZH8_PICST</name>
<dbReference type="GO" id="GO:0005739">
    <property type="term" value="C:mitochondrion"/>
    <property type="evidence" value="ECO:0007669"/>
    <property type="project" value="UniProtKB-SubCell"/>
</dbReference>
<dbReference type="OrthoDB" id="4018833at2759"/>
<evidence type="ECO:0000256" key="5">
    <source>
        <dbReference type="ARBA" id="ARBA00025061"/>
    </source>
</evidence>
<dbReference type="eggNOG" id="ENOG502T4P5">
    <property type="taxonomic scope" value="Eukaryota"/>
</dbReference>
<dbReference type="AlphaFoldDB" id="A3LZH8"/>
<dbReference type="KEGG" id="pic:PICST_63481"/>
<dbReference type="OMA" id="TINDNFR"/>
<reference evidence="7 8" key="1">
    <citation type="journal article" date="2007" name="Nat. Biotechnol.">
        <title>Genome sequence of the lignocellulose-bioconverting and xylose-fermenting yeast Pichia stipitis.</title>
        <authorList>
            <person name="Jeffries T.W."/>
            <person name="Grigoriev I.V."/>
            <person name="Grimwood J."/>
            <person name="Laplaza J.M."/>
            <person name="Aerts A."/>
            <person name="Salamov A."/>
            <person name="Schmutz J."/>
            <person name="Lindquist E."/>
            <person name="Dehal P."/>
            <person name="Shapiro H."/>
            <person name="Jin Y.S."/>
            <person name="Passoth V."/>
            <person name="Richardson P.M."/>
        </authorList>
    </citation>
    <scope>NUCLEOTIDE SEQUENCE [LARGE SCALE GENOMIC DNA]</scope>
    <source>
        <strain evidence="8">ATCC 58785 / CBS 6054 / NBRC 10063 / NRRL Y-11545</strain>
    </source>
</reference>
<dbReference type="Pfam" id="PF17053">
    <property type="entry name" value="GEP5"/>
    <property type="match status" value="1"/>
</dbReference>